<comment type="caution">
    <text evidence="1">The sequence shown here is derived from an EMBL/GenBank/DDBJ whole genome shotgun (WGS) entry which is preliminary data.</text>
</comment>
<organism evidence="1 2">
    <name type="scientific">Zasmidium cellare</name>
    <name type="common">Wine cellar mold</name>
    <name type="synonym">Racodium cellare</name>
    <dbReference type="NCBI Taxonomy" id="395010"/>
    <lineage>
        <taxon>Eukaryota</taxon>
        <taxon>Fungi</taxon>
        <taxon>Dikarya</taxon>
        <taxon>Ascomycota</taxon>
        <taxon>Pezizomycotina</taxon>
        <taxon>Dothideomycetes</taxon>
        <taxon>Dothideomycetidae</taxon>
        <taxon>Mycosphaerellales</taxon>
        <taxon>Mycosphaerellaceae</taxon>
        <taxon>Zasmidium</taxon>
    </lineage>
</organism>
<gene>
    <name evidence="1" type="ORF">PRZ48_002880</name>
</gene>
<keyword evidence="2" id="KW-1185">Reference proteome</keyword>
<dbReference type="Proteomes" id="UP001305779">
    <property type="component" value="Unassembled WGS sequence"/>
</dbReference>
<proteinExistence type="predicted"/>
<protein>
    <submittedName>
        <fullName evidence="1">Uncharacterized protein</fullName>
    </submittedName>
</protein>
<evidence type="ECO:0000313" key="1">
    <source>
        <dbReference type="EMBL" id="KAK4504917.1"/>
    </source>
</evidence>
<accession>A0ABR0ETG5</accession>
<dbReference type="EMBL" id="JAXOVC010000002">
    <property type="protein sequence ID" value="KAK4504917.1"/>
    <property type="molecule type" value="Genomic_DNA"/>
</dbReference>
<evidence type="ECO:0000313" key="2">
    <source>
        <dbReference type="Proteomes" id="UP001305779"/>
    </source>
</evidence>
<reference evidence="1 2" key="1">
    <citation type="journal article" date="2023" name="G3 (Bethesda)">
        <title>A chromosome-level genome assembly of Zasmidium syzygii isolated from banana leaves.</title>
        <authorList>
            <person name="van Westerhoven A.C."/>
            <person name="Mehrabi R."/>
            <person name="Talebi R."/>
            <person name="Steentjes M.B.F."/>
            <person name="Corcolon B."/>
            <person name="Chong P.A."/>
            <person name="Kema G.H.J."/>
            <person name="Seidl M.F."/>
        </authorList>
    </citation>
    <scope>NUCLEOTIDE SEQUENCE [LARGE SCALE GENOMIC DNA]</scope>
    <source>
        <strain evidence="1 2">P124</strain>
    </source>
</reference>
<name>A0ABR0ETG5_ZASCE</name>
<sequence>MLSRNLMLVKFEIDVAHRVALTKIDETSWQYVAAEEPSVMMDLAYTHYQSEQQIAASMENVLRTFLWAVNNRCFAHSPQSKDFSYHAVWEHFADDFVCETEYVGTVPYTDQELTPPLVFREGGQQVIILGREKLKDMFRVVVDTNPDYRISDGPIDTLVYKKLRWAVSYISMETHGMPLGVVRPSLGVCDWALVDGHWRIRNYKGMTGISTQ</sequence>